<dbReference type="PANTHER" id="PTHR30411:SF0">
    <property type="entry name" value="CYS-TRNA(PRO)_CYS-TRNA(CYS) DEACYLASE YBAK"/>
    <property type="match status" value="1"/>
</dbReference>
<dbReference type="Proteomes" id="UP000316706">
    <property type="component" value="Unassembled WGS sequence"/>
</dbReference>
<evidence type="ECO:0000256" key="2">
    <source>
        <dbReference type="ARBA" id="ARBA00022917"/>
    </source>
</evidence>
<dbReference type="PANTHER" id="PTHR30411">
    <property type="entry name" value="CYTOPLASMIC PROTEIN"/>
    <property type="match status" value="1"/>
</dbReference>
<dbReference type="NCBIfam" id="TIGR00011">
    <property type="entry name" value="YbaK_EbsC"/>
    <property type="match status" value="1"/>
</dbReference>
<feature type="region of interest" description="Disordered" evidence="5">
    <location>
        <begin position="1"/>
        <end position="40"/>
    </location>
</feature>
<proteinExistence type="inferred from homology"/>
<dbReference type="InterPro" id="IPR004369">
    <property type="entry name" value="Prolyl-tRNA_editing_YbaK/EbsC"/>
</dbReference>
<dbReference type="EC" id="4.2.-.-" evidence="4"/>
<dbReference type="InterPro" id="IPR036754">
    <property type="entry name" value="YbaK/aa-tRNA-synt-asso_dom_sf"/>
</dbReference>
<organism evidence="7 8">
    <name type="scientific">Actinomadura hallensis</name>
    <dbReference type="NCBI Taxonomy" id="337895"/>
    <lineage>
        <taxon>Bacteria</taxon>
        <taxon>Bacillati</taxon>
        <taxon>Actinomycetota</taxon>
        <taxon>Actinomycetes</taxon>
        <taxon>Streptosporangiales</taxon>
        <taxon>Thermomonosporaceae</taxon>
        <taxon>Actinomadura</taxon>
    </lineage>
</organism>
<dbReference type="RefSeq" id="WP_141970530.1">
    <property type="nucleotide sequence ID" value="NZ_VFPO01000001.1"/>
</dbReference>
<keyword evidence="3 4" id="KW-0456">Lyase</keyword>
<evidence type="ECO:0000313" key="8">
    <source>
        <dbReference type="Proteomes" id="UP000316706"/>
    </source>
</evidence>
<evidence type="ECO:0000259" key="6">
    <source>
        <dbReference type="Pfam" id="PF04073"/>
    </source>
</evidence>
<feature type="compositionally biased region" description="Basic residues" evidence="5">
    <location>
        <begin position="19"/>
        <end position="30"/>
    </location>
</feature>
<name>A0A543IHE4_9ACTN</name>
<dbReference type="PIRSF" id="PIRSF006181">
    <property type="entry name" value="EbsC_YbaK"/>
    <property type="match status" value="1"/>
</dbReference>
<dbReference type="Gene3D" id="3.90.960.10">
    <property type="entry name" value="YbaK/aminoacyl-tRNA synthetase-associated domain"/>
    <property type="match status" value="1"/>
</dbReference>
<feature type="domain" description="YbaK/aminoacyl-tRNA synthetase-associated" evidence="6">
    <location>
        <begin position="62"/>
        <end position="179"/>
    </location>
</feature>
<dbReference type="CDD" id="cd00002">
    <property type="entry name" value="YbaK_deacylase"/>
    <property type="match status" value="1"/>
</dbReference>
<evidence type="ECO:0000256" key="5">
    <source>
        <dbReference type="SAM" id="MobiDB-lite"/>
    </source>
</evidence>
<dbReference type="EMBL" id="VFPO01000001">
    <property type="protein sequence ID" value="TQM69980.1"/>
    <property type="molecule type" value="Genomic_DNA"/>
</dbReference>
<dbReference type="OrthoDB" id="9809296at2"/>
<protein>
    <recommendedName>
        <fullName evidence="4">Cys-tRNA(Pro)/Cys-tRNA(Cys) deacylase</fullName>
        <ecNumber evidence="4">4.2.-.-</ecNumber>
    </recommendedName>
</protein>
<dbReference type="GO" id="GO:0016829">
    <property type="term" value="F:lyase activity"/>
    <property type="evidence" value="ECO:0007669"/>
    <property type="project" value="UniProtKB-KW"/>
</dbReference>
<evidence type="ECO:0000313" key="7">
    <source>
        <dbReference type="EMBL" id="TQM69980.1"/>
    </source>
</evidence>
<keyword evidence="8" id="KW-1185">Reference proteome</keyword>
<dbReference type="GO" id="GO:0002161">
    <property type="term" value="F:aminoacyl-tRNA deacylase activity"/>
    <property type="evidence" value="ECO:0007669"/>
    <property type="project" value="InterPro"/>
</dbReference>
<feature type="compositionally biased region" description="Basic and acidic residues" evidence="5">
    <location>
        <begin position="1"/>
        <end position="11"/>
    </location>
</feature>
<accession>A0A543IHE4</accession>
<dbReference type="GO" id="GO:0006412">
    <property type="term" value="P:translation"/>
    <property type="evidence" value="ECO:0007669"/>
    <property type="project" value="UniProtKB-KW"/>
</dbReference>
<reference evidence="7 8" key="1">
    <citation type="submission" date="2019-06" db="EMBL/GenBank/DDBJ databases">
        <title>Sequencing the genomes of 1000 actinobacteria strains.</title>
        <authorList>
            <person name="Klenk H.-P."/>
        </authorList>
    </citation>
    <scope>NUCLEOTIDE SEQUENCE [LARGE SCALE GENOMIC DNA]</scope>
    <source>
        <strain evidence="7 8">DSM 45043</strain>
    </source>
</reference>
<evidence type="ECO:0000256" key="3">
    <source>
        <dbReference type="ARBA" id="ARBA00023239"/>
    </source>
</evidence>
<evidence type="ECO:0000256" key="1">
    <source>
        <dbReference type="ARBA" id="ARBA00009798"/>
    </source>
</evidence>
<sequence>MSTAEPKDAKTKNTAAKGAKTKNTGKHGRRGGGGGGTPATAAAAAAKIEYTLHAYEADPAAESYGKAAADALGVPHERLFKTLLAEVDGRLTVGVVPVSANLDLKALAAAVGGKRARMADPRDAERATGYVVGGISPLGQRRRLPTVIDASVSAAATVYVSAGRRGLQIELAPADLVRLTGARLARIARG</sequence>
<dbReference type="SUPFAM" id="SSF55826">
    <property type="entry name" value="YbaK/ProRS associated domain"/>
    <property type="match status" value="1"/>
</dbReference>
<evidence type="ECO:0000256" key="4">
    <source>
        <dbReference type="PIRNR" id="PIRNR006181"/>
    </source>
</evidence>
<dbReference type="Pfam" id="PF04073">
    <property type="entry name" value="tRNA_edit"/>
    <property type="match status" value="1"/>
</dbReference>
<keyword evidence="2 4" id="KW-0648">Protein biosynthesis</keyword>
<gene>
    <name evidence="7" type="ORF">FHX41_3698</name>
</gene>
<comment type="similarity">
    <text evidence="1 4">Belongs to the prolyl-tRNA editing family. YbaK/EbsC subfamily.</text>
</comment>
<dbReference type="InterPro" id="IPR007214">
    <property type="entry name" value="YbaK/aa-tRNA-synth-assoc-dom"/>
</dbReference>
<comment type="caution">
    <text evidence="7">The sequence shown here is derived from an EMBL/GenBank/DDBJ whole genome shotgun (WGS) entry which is preliminary data.</text>
</comment>
<dbReference type="AlphaFoldDB" id="A0A543IHE4"/>